<accession>A0A1B6HBA1</accession>
<evidence type="ECO:0000313" key="1">
    <source>
        <dbReference type="EMBL" id="JAS71981.1"/>
    </source>
</evidence>
<reference evidence="1" key="1">
    <citation type="submission" date="2015-11" db="EMBL/GenBank/DDBJ databases">
        <title>De novo transcriptome assembly of four potential Pierce s Disease insect vectors from Arizona vineyards.</title>
        <authorList>
            <person name="Tassone E.E."/>
        </authorList>
    </citation>
    <scope>NUCLEOTIDE SEQUENCE</scope>
</reference>
<name>A0A1B6HBA1_9HEMI</name>
<sequence length="124" mass="13790">PNNITPFMRNVTKPITERENLKTLLSETSVTSIYSTEETNGSISSVMNKSKSTPSEEIVRSTHITNSIPEILPSKTHISLVSSTEKLNTSPLSLEYRSETKPPNELDLTHVTEETAEIFLSKTL</sequence>
<dbReference type="EMBL" id="GECU01035725">
    <property type="protein sequence ID" value="JAS71981.1"/>
    <property type="molecule type" value="Transcribed_RNA"/>
</dbReference>
<organism evidence="1">
    <name type="scientific">Homalodisca liturata</name>
    <dbReference type="NCBI Taxonomy" id="320908"/>
    <lineage>
        <taxon>Eukaryota</taxon>
        <taxon>Metazoa</taxon>
        <taxon>Ecdysozoa</taxon>
        <taxon>Arthropoda</taxon>
        <taxon>Hexapoda</taxon>
        <taxon>Insecta</taxon>
        <taxon>Pterygota</taxon>
        <taxon>Neoptera</taxon>
        <taxon>Paraneoptera</taxon>
        <taxon>Hemiptera</taxon>
        <taxon>Auchenorrhyncha</taxon>
        <taxon>Membracoidea</taxon>
        <taxon>Cicadellidae</taxon>
        <taxon>Cicadellinae</taxon>
        <taxon>Proconiini</taxon>
        <taxon>Homalodisca</taxon>
    </lineage>
</organism>
<feature type="non-terminal residue" evidence="1">
    <location>
        <position position="1"/>
    </location>
</feature>
<protein>
    <submittedName>
        <fullName evidence="1">Uncharacterized protein</fullName>
    </submittedName>
</protein>
<gene>
    <name evidence="1" type="ORF">g.56754</name>
</gene>
<dbReference type="AlphaFoldDB" id="A0A1B6HBA1"/>
<feature type="non-terminal residue" evidence="1">
    <location>
        <position position="124"/>
    </location>
</feature>
<proteinExistence type="predicted"/>